<dbReference type="SMART" id="SM00034">
    <property type="entry name" value="CLECT"/>
    <property type="match status" value="1"/>
</dbReference>
<reference evidence="5" key="1">
    <citation type="submission" date="2021-02" db="EMBL/GenBank/DDBJ databases">
        <authorList>
            <person name="Nowell W R."/>
        </authorList>
    </citation>
    <scope>NUCLEOTIDE SEQUENCE</scope>
    <source>
        <strain evidence="5">Ploen Becks lab</strain>
    </source>
</reference>
<dbReference type="EMBL" id="CAJNOC010003212">
    <property type="protein sequence ID" value="CAF0972882.1"/>
    <property type="molecule type" value="Genomic_DNA"/>
</dbReference>
<dbReference type="InterPro" id="IPR016186">
    <property type="entry name" value="C-type_lectin-like/link_sf"/>
</dbReference>
<organism evidence="5 6">
    <name type="scientific">Brachionus calyciflorus</name>
    <dbReference type="NCBI Taxonomy" id="104777"/>
    <lineage>
        <taxon>Eukaryota</taxon>
        <taxon>Metazoa</taxon>
        <taxon>Spiralia</taxon>
        <taxon>Gnathifera</taxon>
        <taxon>Rotifera</taxon>
        <taxon>Eurotatoria</taxon>
        <taxon>Monogononta</taxon>
        <taxon>Pseudotrocha</taxon>
        <taxon>Ploima</taxon>
        <taxon>Brachionidae</taxon>
        <taxon>Brachionus</taxon>
    </lineage>
</organism>
<dbReference type="PROSITE" id="PS50041">
    <property type="entry name" value="C_TYPE_LECTIN_2"/>
    <property type="match status" value="1"/>
</dbReference>
<dbReference type="Gene3D" id="3.10.100.10">
    <property type="entry name" value="Mannose-Binding Protein A, subunit A"/>
    <property type="match status" value="1"/>
</dbReference>
<keyword evidence="3" id="KW-0325">Glycoprotein</keyword>
<evidence type="ECO:0000256" key="2">
    <source>
        <dbReference type="ARBA" id="ARBA00023157"/>
    </source>
</evidence>
<feature type="non-terminal residue" evidence="5">
    <location>
        <position position="1"/>
    </location>
</feature>
<gene>
    <name evidence="5" type="ORF">OXX778_LOCUS15009</name>
</gene>
<dbReference type="Proteomes" id="UP000663879">
    <property type="component" value="Unassembled WGS sequence"/>
</dbReference>
<accession>A0A814ER82</accession>
<dbReference type="PANTHER" id="PTHR46490">
    <property type="entry name" value="C-TYPE LECTIN DOMAIN FAMILY 12 MEMBER A-RELATED"/>
    <property type="match status" value="1"/>
</dbReference>
<dbReference type="AlphaFoldDB" id="A0A814ER82"/>
<proteinExistence type="predicted"/>
<protein>
    <recommendedName>
        <fullName evidence="4">C-type lectin domain-containing protein</fullName>
    </recommendedName>
</protein>
<keyword evidence="1" id="KW-0430">Lectin</keyword>
<feature type="domain" description="C-type lectin" evidence="4">
    <location>
        <begin position="19"/>
        <end position="137"/>
    </location>
</feature>
<keyword evidence="2" id="KW-1015">Disulfide bond</keyword>
<dbReference type="PANTHER" id="PTHR46490:SF6">
    <property type="entry name" value="ASIALOGLYCOPROTEIN RECEPTOR 1-LIKE-RELATED"/>
    <property type="match status" value="1"/>
</dbReference>
<evidence type="ECO:0000256" key="1">
    <source>
        <dbReference type="ARBA" id="ARBA00022734"/>
    </source>
</evidence>
<keyword evidence="6" id="KW-1185">Reference proteome</keyword>
<comment type="caution">
    <text evidence="5">The sequence shown here is derived from an EMBL/GenBank/DDBJ whole genome shotgun (WGS) entry which is preliminary data.</text>
</comment>
<dbReference type="InterPro" id="IPR052309">
    <property type="entry name" value="C-type_Lectin_Domain_Fam1"/>
</dbReference>
<evidence type="ECO:0000313" key="6">
    <source>
        <dbReference type="Proteomes" id="UP000663879"/>
    </source>
</evidence>
<dbReference type="InterPro" id="IPR016187">
    <property type="entry name" value="CTDL_fold"/>
</dbReference>
<dbReference type="GO" id="GO:0030246">
    <property type="term" value="F:carbohydrate binding"/>
    <property type="evidence" value="ECO:0007669"/>
    <property type="project" value="UniProtKB-KW"/>
</dbReference>
<sequence length="140" mass="16078">FYSTIQKKCVECRNGWLPFKNFCYQGFSALKNWQNYVNFCASLNSTLLIAEDAEEFNFFRNVSKHLTLISSNQRTWVNARYTATNISAWTNNKPINASFFSPSILFLNTTSCFAYYTSPYSLLVVTLCSLVSNGICEYTE</sequence>
<dbReference type="InterPro" id="IPR001304">
    <property type="entry name" value="C-type_lectin-like"/>
</dbReference>
<dbReference type="Pfam" id="PF00059">
    <property type="entry name" value="Lectin_C"/>
    <property type="match status" value="1"/>
</dbReference>
<evidence type="ECO:0000313" key="5">
    <source>
        <dbReference type="EMBL" id="CAF0972882.1"/>
    </source>
</evidence>
<name>A0A814ER82_9BILA</name>
<dbReference type="OrthoDB" id="7357196at2759"/>
<dbReference type="SUPFAM" id="SSF56436">
    <property type="entry name" value="C-type lectin-like"/>
    <property type="match status" value="1"/>
</dbReference>
<evidence type="ECO:0000256" key="3">
    <source>
        <dbReference type="ARBA" id="ARBA00023180"/>
    </source>
</evidence>
<evidence type="ECO:0000259" key="4">
    <source>
        <dbReference type="PROSITE" id="PS50041"/>
    </source>
</evidence>